<comment type="caution">
    <text evidence="1">The sequence shown here is derived from an EMBL/GenBank/DDBJ whole genome shotgun (WGS) entry which is preliminary data.</text>
</comment>
<dbReference type="EMBL" id="BIFQ01000002">
    <property type="protein sequence ID" value="GCE08120.1"/>
    <property type="molecule type" value="Genomic_DNA"/>
</dbReference>
<evidence type="ECO:0000313" key="2">
    <source>
        <dbReference type="Proteomes" id="UP000287224"/>
    </source>
</evidence>
<dbReference type="Proteomes" id="UP000287224">
    <property type="component" value="Unassembled WGS sequence"/>
</dbReference>
<reference evidence="2" key="1">
    <citation type="submission" date="2018-12" db="EMBL/GenBank/DDBJ databases">
        <title>Tengunoibacter tsumagoiensis gen. nov., sp. nov., Dictyobacter kobayashii sp. nov., D. alpinus sp. nov., and D. joshuensis sp. nov. and description of Dictyobacteraceae fam. nov. within the order Ktedonobacterales isolated from Tengu-no-mugimeshi.</title>
        <authorList>
            <person name="Wang C.M."/>
            <person name="Zheng Y."/>
            <person name="Sakai Y."/>
            <person name="Toyoda A."/>
            <person name="Minakuchi Y."/>
            <person name="Abe K."/>
            <person name="Yokota A."/>
            <person name="Yabe S."/>
        </authorList>
    </citation>
    <scope>NUCLEOTIDE SEQUENCE [LARGE SCALE GENOMIC DNA]</scope>
    <source>
        <strain evidence="2">S-27</strain>
    </source>
</reference>
<dbReference type="AlphaFoldDB" id="A0A401ZMT1"/>
<sequence length="231" mass="25889">MEVSMTMGSKQPENLFAHELVHILAAHDLDMTQLTDLAGIPSVAVQRIQQSLHDPTFSPVLNLDEMEAMVTTLFISATEQDRLRAALLGTAIKNLLKQQLGSTYARQLTAQIYPLLLDAFLHADPVTLGDTVRGQDHEANEDLETDSAWFAIMEAMDAADLALQLSRGQTSYTEQVHRLKEARMLLDEALAESEDLDEVIQSLPLWRTWRQRIQSERTAVGKRLRALGIEE</sequence>
<evidence type="ECO:0000313" key="1">
    <source>
        <dbReference type="EMBL" id="GCE08120.1"/>
    </source>
</evidence>
<name>A0A401ZMT1_9CHLR</name>
<keyword evidence="2" id="KW-1185">Reference proteome</keyword>
<proteinExistence type="predicted"/>
<gene>
    <name evidence="1" type="ORF">KDAU_54490</name>
</gene>
<organism evidence="1 2">
    <name type="scientific">Dictyobacter aurantiacus</name>
    <dbReference type="NCBI Taxonomy" id="1936993"/>
    <lineage>
        <taxon>Bacteria</taxon>
        <taxon>Bacillati</taxon>
        <taxon>Chloroflexota</taxon>
        <taxon>Ktedonobacteria</taxon>
        <taxon>Ktedonobacterales</taxon>
        <taxon>Dictyobacteraceae</taxon>
        <taxon>Dictyobacter</taxon>
    </lineage>
</organism>
<protein>
    <submittedName>
        <fullName evidence="1">Uncharacterized protein</fullName>
    </submittedName>
</protein>
<accession>A0A401ZMT1</accession>